<organism evidence="3 4">
    <name type="scientific">Sphagnum jensenii</name>
    <dbReference type="NCBI Taxonomy" id="128206"/>
    <lineage>
        <taxon>Eukaryota</taxon>
        <taxon>Viridiplantae</taxon>
        <taxon>Streptophyta</taxon>
        <taxon>Embryophyta</taxon>
        <taxon>Bryophyta</taxon>
        <taxon>Sphagnophytina</taxon>
        <taxon>Sphagnopsida</taxon>
        <taxon>Sphagnales</taxon>
        <taxon>Sphagnaceae</taxon>
        <taxon>Sphagnum</taxon>
    </lineage>
</organism>
<feature type="coiled-coil region" evidence="2">
    <location>
        <begin position="1168"/>
        <end position="1195"/>
    </location>
</feature>
<dbReference type="Gene3D" id="2.130.10.10">
    <property type="entry name" value="YVTN repeat-like/Quinoprotein amine dehydrogenase"/>
    <property type="match status" value="2"/>
</dbReference>
<evidence type="ECO:0000256" key="1">
    <source>
        <dbReference type="PROSITE-ProRule" id="PRU00221"/>
    </source>
</evidence>
<feature type="coiled-coil region" evidence="2">
    <location>
        <begin position="788"/>
        <end position="852"/>
    </location>
</feature>
<feature type="repeat" description="WD" evidence="1">
    <location>
        <begin position="477"/>
        <end position="518"/>
    </location>
</feature>
<dbReference type="PANTHER" id="PTHR32215:SF0">
    <property type="entry name" value="CILIA- AND FLAGELLA-ASSOCIATED PROTEIN 57"/>
    <property type="match status" value="1"/>
</dbReference>
<dbReference type="SUPFAM" id="SSF50978">
    <property type="entry name" value="WD40 repeat-like"/>
    <property type="match status" value="2"/>
</dbReference>
<keyword evidence="4" id="KW-1185">Reference proteome</keyword>
<proteinExistence type="predicted"/>
<gene>
    <name evidence="3" type="ORF">CSSPJE1EN1_LOCUS8091</name>
</gene>
<accession>A0ABP0W726</accession>
<dbReference type="Pfam" id="PF00400">
    <property type="entry name" value="WD40"/>
    <property type="match status" value="2"/>
</dbReference>
<dbReference type="InterPro" id="IPR015943">
    <property type="entry name" value="WD40/YVTN_repeat-like_dom_sf"/>
</dbReference>
<name>A0ABP0W726_9BRYO</name>
<sequence length="1230" mass="139831">MALASLIPHHIFGLRSNLKNVLYFSDDSTVLYPAGHNLVFWSTDQKNQRIISGSPDTDTISAVAVSANRKQVAIAEYKIKNPVISIYDTVTLKKKKVLSSSEAGAHEYVSLAFSADGKLVLAQGGAPEWNLLAWSLEKQKVIATVKTAFQGSVAYQVQCCPANPSLVTVIGVGFARMYRVTDSALRPVSTGVGKRDNQVFLCHLWLTVRKDNDSDSDQSDKEGDDKVKDGACIYSLNSGDLLYVEGGEIVATIATGEGGGTVAETIVQYSKGFVCGEAGGFISVYSKQDGEDINFKKIQSIKVDNSGVKVRSMALSPNEDLLVFTLENQQLISLPFQSIDMFKANDVPKDLNIQTFHPDAITGMDMCVRRPIIATCGVDKSVRIWNYVDKCCELAKFFTEEVLSISLHPNGLHVLVGFADKLRMMNLLMDDIRMAKEFNIKACGECYFSNGGQYFAAVQSNAVHIFETYTCNNLGNLRAHSSKVRSISWSADDNFLFTAGIDGAIYEWEVKSLKRTRENVIKGCMYSCVVNVKDCKTFFAVGSDRKLKELDDTMVVKSYTSAIVLTQITLPFGSRLFFAGTELGSIRAYRYPLSGDYYEVQACSASIARICVSCDATLLACAGEDGVLMLFDIRDKERSLTQGAAKKEKEALGWANEVLVSRSEVEELRQTCQDLETKVAEVATYCEYQIKVKEQEFLDRMKEVTDACNHQLEESQLKMEASLQERVEKELKLEQKQVQIEENHAQALLDVEDQYQKKIMIEVARYTTLEQDKITNDARWELDTKILRQAHEKALQDLTEAYEEKLDDEKITINQLKLEEEQALKDFSEIRRQHEEDQDKEIEDTKASYENQLVQEKEILLRIKGENGVMKKKFIEFQKDIEEQREEIKILFQQKKELYEIIAIFERDMAGLKKDIQERDDTIGEKEKRIFELKRKNQELEKFKFVLDYKIKDFKQQMEPRELELQESKEQISKMEVELGRSHTSIGKKDLTLAELRLKLEGMVKEERILRRTIAHVSEILKHFQHDFYELAQLIQDPTHLKAAVIEMFDKYVKDNVIIVPIDKDYETENARQRDFLERTVANLKYKLSQELEVHHTSHLKVMEENICLIKELNELRREIKVIKLFHKPFSNNAGPSRTTRDGMGNNSLHALDITTSSTLSPEHLASMQSHVHEIVDLKAQVQGLELELATKEERITYLEGIIREHEMVHLRPKSRHELPPMAGISEGPS</sequence>
<evidence type="ECO:0008006" key="5">
    <source>
        <dbReference type="Google" id="ProtNLM"/>
    </source>
</evidence>
<evidence type="ECO:0000313" key="4">
    <source>
        <dbReference type="Proteomes" id="UP001497444"/>
    </source>
</evidence>
<evidence type="ECO:0000313" key="3">
    <source>
        <dbReference type="EMBL" id="CAK9262613.1"/>
    </source>
</evidence>
<evidence type="ECO:0000256" key="2">
    <source>
        <dbReference type="SAM" id="Coils"/>
    </source>
</evidence>
<dbReference type="InterPro" id="IPR036322">
    <property type="entry name" value="WD40_repeat_dom_sf"/>
</dbReference>
<dbReference type="PROSITE" id="PS50294">
    <property type="entry name" value="WD_REPEATS_REGION"/>
    <property type="match status" value="1"/>
</dbReference>
<protein>
    <recommendedName>
        <fullName evidence="5">Cilia- and flagella-associated protein 57</fullName>
    </recommendedName>
</protein>
<dbReference type="Proteomes" id="UP001497444">
    <property type="component" value="Chromosome 15"/>
</dbReference>
<reference evidence="3" key="1">
    <citation type="submission" date="2024-02" db="EMBL/GenBank/DDBJ databases">
        <authorList>
            <consortium name="ELIXIR-Norway"/>
            <consortium name="Elixir Norway"/>
        </authorList>
    </citation>
    <scope>NUCLEOTIDE SEQUENCE</scope>
</reference>
<dbReference type="InterPro" id="IPR052993">
    <property type="entry name" value="CFA-57"/>
</dbReference>
<dbReference type="InterPro" id="IPR001680">
    <property type="entry name" value="WD40_rpt"/>
</dbReference>
<keyword evidence="1" id="KW-0853">WD repeat</keyword>
<dbReference type="EMBL" id="OZ020110">
    <property type="protein sequence ID" value="CAK9262613.1"/>
    <property type="molecule type" value="Genomic_DNA"/>
</dbReference>
<dbReference type="SMART" id="SM00320">
    <property type="entry name" value="WD40"/>
    <property type="match status" value="4"/>
</dbReference>
<keyword evidence="2" id="KW-0175">Coiled coil</keyword>
<dbReference type="PANTHER" id="PTHR32215">
    <property type="entry name" value="CILIA- AND FLAGELLA-ASSOCIATED PROTEIN 57"/>
    <property type="match status" value="1"/>
</dbReference>
<dbReference type="PROSITE" id="PS50082">
    <property type="entry name" value="WD_REPEATS_2"/>
    <property type="match status" value="1"/>
</dbReference>